<evidence type="ECO:0000313" key="3">
    <source>
        <dbReference type="EMBL" id="MBH1939272.1"/>
    </source>
</evidence>
<evidence type="ECO:0000313" key="4">
    <source>
        <dbReference type="Proteomes" id="UP000623269"/>
    </source>
</evidence>
<reference evidence="3" key="1">
    <citation type="submission" date="2020-12" db="EMBL/GenBank/DDBJ databases">
        <title>M. sibirica DSM 26468T genome.</title>
        <authorList>
            <person name="Thieme N."/>
            <person name="Rettenmaier R."/>
            <person name="Zverlov V."/>
            <person name="Liebl W."/>
        </authorList>
    </citation>
    <scope>NUCLEOTIDE SEQUENCE</scope>
    <source>
        <strain evidence="3">DSM 26468</strain>
    </source>
</reference>
<keyword evidence="2" id="KW-0812">Transmembrane</keyword>
<feature type="transmembrane region" description="Helical" evidence="2">
    <location>
        <begin position="73"/>
        <end position="94"/>
    </location>
</feature>
<dbReference type="RefSeq" id="WP_197659509.1">
    <property type="nucleotide sequence ID" value="NZ_JAEAGR010000001.1"/>
</dbReference>
<dbReference type="Proteomes" id="UP000623269">
    <property type="component" value="Unassembled WGS sequence"/>
</dbReference>
<dbReference type="AlphaFoldDB" id="A0A8J7H031"/>
<name>A0A8J7H031_9FIRM</name>
<comment type="caution">
    <text evidence="3">The sequence shown here is derived from an EMBL/GenBank/DDBJ whole genome shotgun (WGS) entry which is preliminary data.</text>
</comment>
<proteinExistence type="predicted"/>
<feature type="compositionally biased region" description="Low complexity" evidence="1">
    <location>
        <begin position="109"/>
        <end position="118"/>
    </location>
</feature>
<accession>A0A8J7H031</accession>
<sequence length="328" mass="36407">MSFDQNKDINIEMDDMNIKSHLNTSLEKGQISVSEDLINRTLQAIKNQTDEDTVKADHEDTTNKDKVIPMTRYVRRFAGVAAAALVLFAGFNAIKMISGIGMKGDRSNNAESAADDSSTGIELYGDENMGKEESKVYTKMTSEESQEAAEAPELTLGIAADEGDMEKADSVQMEEAGQTTEEDNKFSQDEFIASIQDNEYDDLKVTAGIRNKDEITFDMAFPIGLDKVKSIKIIDVSSSIEATLSEQISITDFYSVMSHHVFTVTTDQLDGNYYRIEVSGEEDQLIVEIGNNVAINYMIGDMTSYTVYNLADQEGFVQDIGKLLKKYK</sequence>
<feature type="region of interest" description="Disordered" evidence="1">
    <location>
        <begin position="105"/>
        <end position="124"/>
    </location>
</feature>
<evidence type="ECO:0008006" key="5">
    <source>
        <dbReference type="Google" id="ProtNLM"/>
    </source>
</evidence>
<keyword evidence="4" id="KW-1185">Reference proteome</keyword>
<dbReference type="EMBL" id="JAEAGR010000001">
    <property type="protein sequence ID" value="MBH1939272.1"/>
    <property type="molecule type" value="Genomic_DNA"/>
</dbReference>
<gene>
    <name evidence="3" type="ORF">I5677_00025</name>
</gene>
<protein>
    <recommendedName>
        <fullName evidence="5">DUF4367 domain-containing protein</fullName>
    </recommendedName>
</protein>
<organism evidence="3 4">
    <name type="scientific">Mobilitalea sibirica</name>
    <dbReference type="NCBI Taxonomy" id="1462919"/>
    <lineage>
        <taxon>Bacteria</taxon>
        <taxon>Bacillati</taxon>
        <taxon>Bacillota</taxon>
        <taxon>Clostridia</taxon>
        <taxon>Lachnospirales</taxon>
        <taxon>Lachnospiraceae</taxon>
        <taxon>Mobilitalea</taxon>
    </lineage>
</organism>
<evidence type="ECO:0000256" key="2">
    <source>
        <dbReference type="SAM" id="Phobius"/>
    </source>
</evidence>
<keyword evidence="2" id="KW-1133">Transmembrane helix</keyword>
<keyword evidence="2" id="KW-0472">Membrane</keyword>
<evidence type="ECO:0000256" key="1">
    <source>
        <dbReference type="SAM" id="MobiDB-lite"/>
    </source>
</evidence>